<keyword evidence="2" id="KW-1185">Reference proteome</keyword>
<dbReference type="EMBL" id="JACHJT010000001">
    <property type="protein sequence ID" value="MBB4930690.1"/>
    <property type="molecule type" value="Genomic_DNA"/>
</dbReference>
<reference evidence="1 2" key="1">
    <citation type="submission" date="2020-08" db="EMBL/GenBank/DDBJ databases">
        <title>Sequencing the genomes of 1000 actinobacteria strains.</title>
        <authorList>
            <person name="Klenk H.-P."/>
        </authorList>
    </citation>
    <scope>NUCLEOTIDE SEQUENCE [LARGE SCALE GENOMIC DNA]</scope>
    <source>
        <strain evidence="1 2">DSM 102030</strain>
    </source>
</reference>
<dbReference type="Proteomes" id="UP000523007">
    <property type="component" value="Unassembled WGS sequence"/>
</dbReference>
<dbReference type="AlphaFoldDB" id="A0A7W7W2I6"/>
<comment type="caution">
    <text evidence="1">The sequence shown here is derived from an EMBL/GenBank/DDBJ whole genome shotgun (WGS) entry which is preliminary data.</text>
</comment>
<dbReference type="Pfam" id="PF05853">
    <property type="entry name" value="BKACE"/>
    <property type="match status" value="2"/>
</dbReference>
<dbReference type="GO" id="GO:0043720">
    <property type="term" value="F:3-keto-5-aminohexanoate cleavage activity"/>
    <property type="evidence" value="ECO:0007669"/>
    <property type="project" value="InterPro"/>
</dbReference>
<dbReference type="PANTHER" id="PTHR37418">
    <property type="entry name" value="3-KETO-5-AMINOHEXANOATE CLEAVAGE ENZYME-RELATED"/>
    <property type="match status" value="1"/>
</dbReference>
<evidence type="ECO:0000313" key="1">
    <source>
        <dbReference type="EMBL" id="MBB4930690.1"/>
    </source>
</evidence>
<dbReference type="SUPFAM" id="SSF51391">
    <property type="entry name" value="Thiamin phosphate synthase"/>
    <property type="match status" value="1"/>
</dbReference>
<dbReference type="InterPro" id="IPR036206">
    <property type="entry name" value="ThiamineP_synth_sf"/>
</dbReference>
<protein>
    <submittedName>
        <fullName evidence="1">Uncharacterized protein (DUF849 family)</fullName>
    </submittedName>
</protein>
<evidence type="ECO:0000313" key="2">
    <source>
        <dbReference type="Proteomes" id="UP000523007"/>
    </source>
</evidence>
<sequence length="297" mass="31595">MRIVACLNGDRRPGAHPALPVSPDQLTSDARAVVDAGADEIHIHPRDARGAESLEPQVLTPLMKALRAAIPGVPISVTTALSAEPDPWRRYDLVQRWGEMPDTATVNLHEPGSVEIARLLIDRRVGVEAGLATPDSARILAATGLAADVVAALVEPTQVTTKDALANASTIDAVLDRAHIELPRMLHGADDTAWPLLDAAAAAGRDLRIGLEGTMRGPDGNEVDNNAALIATAVERTAATRAHAPGACGLHPAHHHLHRALPGPHRTRRARIRGRTTAPRPVRQLKGNARWRASLRA</sequence>
<organism evidence="1 2">
    <name type="scientific">Lipingzhangella halophila</name>
    <dbReference type="NCBI Taxonomy" id="1783352"/>
    <lineage>
        <taxon>Bacteria</taxon>
        <taxon>Bacillati</taxon>
        <taxon>Actinomycetota</taxon>
        <taxon>Actinomycetes</taxon>
        <taxon>Streptosporangiales</taxon>
        <taxon>Nocardiopsidaceae</taxon>
        <taxon>Lipingzhangella</taxon>
    </lineage>
</organism>
<name>A0A7W7W2I6_9ACTN</name>
<dbReference type="PANTHER" id="PTHR37418:SF1">
    <property type="entry name" value="3-KETO-5-AMINOHEXANOATE CLEAVAGE PROTEIN"/>
    <property type="match status" value="1"/>
</dbReference>
<gene>
    <name evidence="1" type="ORF">F4561_001510</name>
</gene>
<dbReference type="InterPro" id="IPR008567">
    <property type="entry name" value="BKACE"/>
</dbReference>
<accession>A0A7W7W2I6</accession>
<dbReference type="InterPro" id="IPR013785">
    <property type="entry name" value="Aldolase_TIM"/>
</dbReference>
<dbReference type="Gene3D" id="3.20.20.70">
    <property type="entry name" value="Aldolase class I"/>
    <property type="match status" value="2"/>
</dbReference>
<proteinExistence type="predicted"/>